<dbReference type="Proteomes" id="UP001501352">
    <property type="component" value="Unassembled WGS sequence"/>
</dbReference>
<reference evidence="8 9" key="1">
    <citation type="journal article" date="2019" name="Int. J. Syst. Evol. Microbiol.">
        <title>The Global Catalogue of Microorganisms (GCM) 10K type strain sequencing project: providing services to taxonomists for standard genome sequencing and annotation.</title>
        <authorList>
            <consortium name="The Broad Institute Genomics Platform"/>
            <consortium name="The Broad Institute Genome Sequencing Center for Infectious Disease"/>
            <person name="Wu L."/>
            <person name="Ma J."/>
        </authorList>
    </citation>
    <scope>NUCLEOTIDE SEQUENCE [LARGE SCALE GENOMIC DNA]</scope>
    <source>
        <strain evidence="8 9">JCM 12928</strain>
    </source>
</reference>
<gene>
    <name evidence="8" type="ORF">GCM10009422_14550</name>
</gene>
<dbReference type="EC" id="2.1.1.72" evidence="2"/>
<keyword evidence="5" id="KW-0949">S-adenosyl-L-methionine</keyword>
<evidence type="ECO:0000256" key="2">
    <source>
        <dbReference type="ARBA" id="ARBA00011900"/>
    </source>
</evidence>
<evidence type="ECO:0000256" key="3">
    <source>
        <dbReference type="ARBA" id="ARBA00022603"/>
    </source>
</evidence>
<evidence type="ECO:0000256" key="5">
    <source>
        <dbReference type="ARBA" id="ARBA00022691"/>
    </source>
</evidence>
<evidence type="ECO:0000313" key="8">
    <source>
        <dbReference type="EMBL" id="GAA0620020.1"/>
    </source>
</evidence>
<feature type="domain" description="DNA methylase N-4/N-6" evidence="7">
    <location>
        <begin position="75"/>
        <end position="364"/>
    </location>
</feature>
<comment type="catalytic activity">
    <reaction evidence="6">
        <text>a 2'-deoxyadenosine in DNA + S-adenosyl-L-methionine = an N(6)-methyl-2'-deoxyadenosine in DNA + S-adenosyl-L-homocysteine + H(+)</text>
        <dbReference type="Rhea" id="RHEA:15197"/>
        <dbReference type="Rhea" id="RHEA-COMP:12418"/>
        <dbReference type="Rhea" id="RHEA-COMP:12419"/>
        <dbReference type="ChEBI" id="CHEBI:15378"/>
        <dbReference type="ChEBI" id="CHEBI:57856"/>
        <dbReference type="ChEBI" id="CHEBI:59789"/>
        <dbReference type="ChEBI" id="CHEBI:90615"/>
        <dbReference type="ChEBI" id="CHEBI:90616"/>
        <dbReference type="EC" id="2.1.1.72"/>
    </reaction>
</comment>
<dbReference type="EMBL" id="BAAAGA010000002">
    <property type="protein sequence ID" value="GAA0620020.1"/>
    <property type="molecule type" value="Genomic_DNA"/>
</dbReference>
<dbReference type="Gene3D" id="3.40.50.150">
    <property type="entry name" value="Vaccinia Virus protein VP39"/>
    <property type="match status" value="1"/>
</dbReference>
<proteinExistence type="inferred from homology"/>
<dbReference type="PANTHER" id="PTHR13370">
    <property type="entry name" value="RNA METHYLASE-RELATED"/>
    <property type="match status" value="1"/>
</dbReference>
<keyword evidence="3" id="KW-0489">Methyltransferase</keyword>
<accession>A0ABN1GUJ4</accession>
<keyword evidence="9" id="KW-1185">Reference proteome</keyword>
<evidence type="ECO:0000313" key="9">
    <source>
        <dbReference type="Proteomes" id="UP001501352"/>
    </source>
</evidence>
<name>A0ABN1GUJ4_9CAUL</name>
<dbReference type="InterPro" id="IPR002941">
    <property type="entry name" value="DNA_methylase_N4/N6"/>
</dbReference>
<protein>
    <recommendedName>
        <fullName evidence="2">site-specific DNA-methyltransferase (adenine-specific)</fullName>
        <ecNumber evidence="2">2.1.1.72</ecNumber>
    </recommendedName>
</protein>
<dbReference type="InterPro" id="IPR002295">
    <property type="entry name" value="N4/N6-MTase_EcoPI_Mod-like"/>
</dbReference>
<dbReference type="SUPFAM" id="SSF53335">
    <property type="entry name" value="S-adenosyl-L-methionine-dependent methyltransferases"/>
    <property type="match status" value="1"/>
</dbReference>
<dbReference type="Pfam" id="PF01555">
    <property type="entry name" value="N6_N4_Mtase"/>
    <property type="match status" value="1"/>
</dbReference>
<dbReference type="PANTHER" id="PTHR13370:SF3">
    <property type="entry name" value="TRNA (GUANINE(10)-N2)-METHYLTRANSFERASE HOMOLOG"/>
    <property type="match status" value="1"/>
</dbReference>
<dbReference type="InterPro" id="IPR029063">
    <property type="entry name" value="SAM-dependent_MTases_sf"/>
</dbReference>
<evidence type="ECO:0000256" key="4">
    <source>
        <dbReference type="ARBA" id="ARBA00022679"/>
    </source>
</evidence>
<dbReference type="PRINTS" id="PR00506">
    <property type="entry name" value="D21N6MTFRASE"/>
</dbReference>
<evidence type="ECO:0000256" key="1">
    <source>
        <dbReference type="ARBA" id="ARBA00006594"/>
    </source>
</evidence>
<keyword evidence="4" id="KW-0808">Transferase</keyword>
<comment type="caution">
    <text evidence="8">The sequence shown here is derived from an EMBL/GenBank/DDBJ whole genome shotgun (WGS) entry which is preliminary data.</text>
</comment>
<comment type="similarity">
    <text evidence="1">Belongs to the N(4)/N(6)-methyltransferase family.</text>
</comment>
<evidence type="ECO:0000259" key="7">
    <source>
        <dbReference type="Pfam" id="PF01555"/>
    </source>
</evidence>
<organism evidence="8 9">
    <name type="scientific">Brevundimonas kwangchunensis</name>
    <dbReference type="NCBI Taxonomy" id="322163"/>
    <lineage>
        <taxon>Bacteria</taxon>
        <taxon>Pseudomonadati</taxon>
        <taxon>Pseudomonadota</taxon>
        <taxon>Alphaproteobacteria</taxon>
        <taxon>Caulobacterales</taxon>
        <taxon>Caulobacteraceae</taxon>
        <taxon>Brevundimonas</taxon>
    </lineage>
</organism>
<sequence>MATGSTIIGKPRPRADWHFAYDGRASSAEVLMGPSAVVSRLGYFGAESADNRLLAGDNLGILRSLRSDPNVCGKVRLAYIDPPYATGFAFESATIGSAYSDHLQGSDYIESLRKRIIVLRDLLADDGSIYLHLDATMIFHAKIIMDEVFGADNFRSFITRVKCNPKNQTRNHYGDVCDYILFYSKTRFYVWNQPVERWSDEAGAKEFNCVEQATGRRFKKVPCHLPGVRNGATGSLWRGKAPPPGKHWVHSPKKLDEMDAKGEIYWSPSGNPRRKLYLDQAAGKRRSNLWPDFRDTQNQNARITGYPTEKNLEMMRMIVEASSNPGDIVLDAYGGSGTTLAAAGELGRRWIGIDESPAAIRTALERLVRGTPVMGSHARNNYVKRGNGGVVGEAEHSFQLFVDRANSDLKRNLEAALQEEPLVLTFKPVAT</sequence>
<evidence type="ECO:0000256" key="6">
    <source>
        <dbReference type="ARBA" id="ARBA00047942"/>
    </source>
</evidence>